<name>A0A8J7C1M4_9BACT</name>
<protein>
    <recommendedName>
        <fullName evidence="4">DUF2946 domain-containing protein</fullName>
    </recommendedName>
</protein>
<comment type="caution">
    <text evidence="2">The sequence shown here is derived from an EMBL/GenBank/DDBJ whole genome shotgun (WGS) entry which is preliminary data.</text>
</comment>
<reference evidence="2 3" key="1">
    <citation type="submission" date="2020-08" db="EMBL/GenBank/DDBJ databases">
        <title>Acidobacteriota in marine sediments use diverse sulfur dissimilation pathways.</title>
        <authorList>
            <person name="Wasmund K."/>
        </authorList>
    </citation>
    <scope>NUCLEOTIDE SEQUENCE [LARGE SCALE GENOMIC DNA]</scope>
    <source>
        <strain evidence="2">MAG AM4</strain>
    </source>
</reference>
<evidence type="ECO:0000313" key="2">
    <source>
        <dbReference type="EMBL" id="MBD3867935.1"/>
    </source>
</evidence>
<gene>
    <name evidence="2" type="ORF">IFK94_07415</name>
</gene>
<evidence type="ECO:0008006" key="4">
    <source>
        <dbReference type="Google" id="ProtNLM"/>
    </source>
</evidence>
<dbReference type="AlphaFoldDB" id="A0A8J7C1M4"/>
<dbReference type="EMBL" id="JACXWD010000018">
    <property type="protein sequence ID" value="MBD3867935.1"/>
    <property type="molecule type" value="Genomic_DNA"/>
</dbReference>
<proteinExistence type="predicted"/>
<evidence type="ECO:0000313" key="3">
    <source>
        <dbReference type="Proteomes" id="UP000648239"/>
    </source>
</evidence>
<organism evidence="2 3">
    <name type="scientific">Candidatus Polarisedimenticola svalbardensis</name>
    <dbReference type="NCBI Taxonomy" id="2886004"/>
    <lineage>
        <taxon>Bacteria</taxon>
        <taxon>Pseudomonadati</taxon>
        <taxon>Acidobacteriota</taxon>
        <taxon>Candidatus Polarisedimenticolia</taxon>
        <taxon>Candidatus Polarisedimenticolales</taxon>
        <taxon>Candidatus Polarisedimenticolaceae</taxon>
        <taxon>Candidatus Polarisedimenticola</taxon>
    </lineage>
</organism>
<sequence length="116" mass="12024">MNRPRSWKQPWIQVLALAALLLPAVLGSIPGFHTHPLVCSDTDLPAASEGAGGGTECPFCTLSRNPGQVVPGGVPDSCHCEATAVSSPGGYIPPSRPVPADTAPRAPPVYDSNWNV</sequence>
<evidence type="ECO:0000256" key="1">
    <source>
        <dbReference type="SAM" id="MobiDB-lite"/>
    </source>
</evidence>
<accession>A0A8J7C1M4</accession>
<dbReference type="Proteomes" id="UP000648239">
    <property type="component" value="Unassembled WGS sequence"/>
</dbReference>
<feature type="region of interest" description="Disordered" evidence="1">
    <location>
        <begin position="86"/>
        <end position="116"/>
    </location>
</feature>